<dbReference type="Proteomes" id="UP000286415">
    <property type="component" value="Unassembled WGS sequence"/>
</dbReference>
<keyword evidence="2" id="KW-1185">Reference proteome</keyword>
<reference evidence="1 2" key="2">
    <citation type="journal article" date="2021" name="Genomics">
        <title>High-quality reference genome for Clonorchis sinensis.</title>
        <authorList>
            <person name="Young N.D."/>
            <person name="Stroehlein A.J."/>
            <person name="Kinkar L."/>
            <person name="Wang T."/>
            <person name="Sohn W.M."/>
            <person name="Chang B.C.H."/>
            <person name="Kaur P."/>
            <person name="Weisz D."/>
            <person name="Dudchenko O."/>
            <person name="Aiden E.L."/>
            <person name="Korhonen P.K."/>
            <person name="Gasser R.B."/>
        </authorList>
    </citation>
    <scope>NUCLEOTIDE SEQUENCE [LARGE SCALE GENOMIC DNA]</scope>
    <source>
        <strain evidence="1">Cs-k2</strain>
    </source>
</reference>
<accession>A0A419PCK5</accession>
<reference evidence="1 2" key="1">
    <citation type="journal article" date="2018" name="Biotechnol. Adv.">
        <title>Improved genomic resources and new bioinformatic workflow for the carcinogenic parasite Clonorchis sinensis: Biotechnological implications.</title>
        <authorList>
            <person name="Wang D."/>
            <person name="Korhonen P.K."/>
            <person name="Gasser R.B."/>
            <person name="Young N.D."/>
        </authorList>
    </citation>
    <scope>NUCLEOTIDE SEQUENCE [LARGE SCALE GENOMIC DNA]</scope>
    <source>
        <strain evidence="1">Cs-k2</strain>
    </source>
</reference>
<sequence>MGWHRLQTITYSIISLLIPGYEIFYRSKLYVLGHSVCANKRPVTSQESELAQLGQSGSIPALVLRSGGMPAGHRKGVTAERLFIYLLFTSQDTRYHEQYDIRMNFLGTADRNDKILAYLKDWNVQAARQMMLEQQITYDAEARNGVWLKGLEHEFTDRKVRGSNPNSASRLPLSRLGQPGSIPALVLPSGSMAARHRKGVTAER</sequence>
<comment type="caution">
    <text evidence="1">The sequence shown here is derived from an EMBL/GenBank/DDBJ whole genome shotgun (WGS) entry which is preliminary data.</text>
</comment>
<organism evidence="1 2">
    <name type="scientific">Clonorchis sinensis</name>
    <name type="common">Chinese liver fluke</name>
    <dbReference type="NCBI Taxonomy" id="79923"/>
    <lineage>
        <taxon>Eukaryota</taxon>
        <taxon>Metazoa</taxon>
        <taxon>Spiralia</taxon>
        <taxon>Lophotrochozoa</taxon>
        <taxon>Platyhelminthes</taxon>
        <taxon>Trematoda</taxon>
        <taxon>Digenea</taxon>
        <taxon>Opisthorchiida</taxon>
        <taxon>Opisthorchiata</taxon>
        <taxon>Opisthorchiidae</taxon>
        <taxon>Clonorchis</taxon>
    </lineage>
</organism>
<gene>
    <name evidence="1" type="ORF">CSKR_108326</name>
</gene>
<evidence type="ECO:0000313" key="1">
    <source>
        <dbReference type="EMBL" id="KAG5452151.1"/>
    </source>
</evidence>
<dbReference type="AlphaFoldDB" id="A0A419PCK5"/>
<protein>
    <submittedName>
        <fullName evidence="1">Uncharacterized protein</fullName>
    </submittedName>
</protein>
<dbReference type="EMBL" id="NIRI02000042">
    <property type="protein sequence ID" value="KAG5452151.1"/>
    <property type="molecule type" value="Genomic_DNA"/>
</dbReference>
<evidence type="ECO:0000313" key="2">
    <source>
        <dbReference type="Proteomes" id="UP000286415"/>
    </source>
</evidence>
<dbReference type="OrthoDB" id="734129at2759"/>
<proteinExistence type="predicted"/>
<name>A0A419PCK5_CLOSI</name>
<dbReference type="InParanoid" id="A0A419PCK5"/>